<reference evidence="1 2" key="1">
    <citation type="journal article" date="2015" name="Proc. Natl. Acad. Sci. U.S.A.">
        <title>The resurrection genome of Boea hygrometrica: A blueprint for survival of dehydration.</title>
        <authorList>
            <person name="Xiao L."/>
            <person name="Yang G."/>
            <person name="Zhang L."/>
            <person name="Yang X."/>
            <person name="Zhao S."/>
            <person name="Ji Z."/>
            <person name="Zhou Q."/>
            <person name="Hu M."/>
            <person name="Wang Y."/>
            <person name="Chen M."/>
            <person name="Xu Y."/>
            <person name="Jin H."/>
            <person name="Xiao X."/>
            <person name="Hu G."/>
            <person name="Bao F."/>
            <person name="Hu Y."/>
            <person name="Wan P."/>
            <person name="Li L."/>
            <person name="Deng X."/>
            <person name="Kuang T."/>
            <person name="Xiang C."/>
            <person name="Zhu J.K."/>
            <person name="Oliver M.J."/>
            <person name="He Y."/>
        </authorList>
    </citation>
    <scope>NUCLEOTIDE SEQUENCE [LARGE SCALE GENOMIC DNA]</scope>
    <source>
        <strain evidence="2">cv. XS01</strain>
    </source>
</reference>
<keyword evidence="2" id="KW-1185">Reference proteome</keyword>
<name>A0A2Z6ZW87_9LAMI</name>
<organism evidence="1 2">
    <name type="scientific">Dorcoceras hygrometricum</name>
    <dbReference type="NCBI Taxonomy" id="472368"/>
    <lineage>
        <taxon>Eukaryota</taxon>
        <taxon>Viridiplantae</taxon>
        <taxon>Streptophyta</taxon>
        <taxon>Embryophyta</taxon>
        <taxon>Tracheophyta</taxon>
        <taxon>Spermatophyta</taxon>
        <taxon>Magnoliopsida</taxon>
        <taxon>eudicotyledons</taxon>
        <taxon>Gunneridae</taxon>
        <taxon>Pentapetalae</taxon>
        <taxon>asterids</taxon>
        <taxon>lamiids</taxon>
        <taxon>Lamiales</taxon>
        <taxon>Gesneriaceae</taxon>
        <taxon>Didymocarpoideae</taxon>
        <taxon>Trichosporeae</taxon>
        <taxon>Loxocarpinae</taxon>
        <taxon>Dorcoceras</taxon>
    </lineage>
</organism>
<proteinExistence type="predicted"/>
<dbReference type="AlphaFoldDB" id="A0A2Z6ZW87"/>
<sequence>MMGVIVRCCWPTVVRCFARRSARPCVVLGATIARLPHAKFVVAPPPAAAAPAKLRRCRDG</sequence>
<dbReference type="EMBL" id="KV039745">
    <property type="protein sequence ID" value="KZV07167.1"/>
    <property type="molecule type" value="Genomic_DNA"/>
</dbReference>
<gene>
    <name evidence="1" type="ORF">F511_45351</name>
</gene>
<accession>A0A2Z6ZW87</accession>
<evidence type="ECO:0000313" key="1">
    <source>
        <dbReference type="EMBL" id="KZV07167.1"/>
    </source>
</evidence>
<evidence type="ECO:0000313" key="2">
    <source>
        <dbReference type="Proteomes" id="UP000250235"/>
    </source>
</evidence>
<protein>
    <submittedName>
        <fullName evidence="1">Uncharacterized protein</fullName>
    </submittedName>
</protein>
<dbReference type="Proteomes" id="UP000250235">
    <property type="component" value="Unassembled WGS sequence"/>
</dbReference>